<dbReference type="AlphaFoldDB" id="A0A3T1D8P2"/>
<dbReference type="RefSeq" id="WP_130611826.1">
    <property type="nucleotide sequence ID" value="NZ_AP019400.1"/>
</dbReference>
<dbReference type="EMBL" id="AP019400">
    <property type="protein sequence ID" value="BBI34462.1"/>
    <property type="molecule type" value="Genomic_DNA"/>
</dbReference>
<organism evidence="2 3">
    <name type="scientific">Cohnella abietis</name>
    <dbReference type="NCBI Taxonomy" id="2507935"/>
    <lineage>
        <taxon>Bacteria</taxon>
        <taxon>Bacillati</taxon>
        <taxon>Bacillota</taxon>
        <taxon>Bacilli</taxon>
        <taxon>Bacillales</taxon>
        <taxon>Paenibacillaceae</taxon>
        <taxon>Cohnella</taxon>
    </lineage>
</organism>
<dbReference type="Pfam" id="PF13761">
    <property type="entry name" value="DUF4166"/>
    <property type="match status" value="1"/>
</dbReference>
<dbReference type="Proteomes" id="UP000289856">
    <property type="component" value="Chromosome"/>
</dbReference>
<name>A0A3T1D8P2_9BACL</name>
<evidence type="ECO:0000259" key="1">
    <source>
        <dbReference type="Pfam" id="PF13761"/>
    </source>
</evidence>
<accession>A0A3T1D8P2</accession>
<dbReference type="KEGG" id="cohn:KCTCHS21_38610"/>
<protein>
    <recommendedName>
        <fullName evidence="1">DUF4166 domain-containing protein</fullName>
    </recommendedName>
</protein>
<reference evidence="2 3" key="1">
    <citation type="submission" date="2019-01" db="EMBL/GenBank/DDBJ databases">
        <title>Complete genome sequence of Cohnella hallensis HS21 isolated from Korean fir (Abies koreana) rhizospheric soil.</title>
        <authorList>
            <person name="Jiang L."/>
            <person name="Kang S.W."/>
            <person name="Kim S."/>
            <person name="Jung J."/>
            <person name="Kim C.Y."/>
            <person name="Kim D.H."/>
            <person name="Kim S.W."/>
            <person name="Lee J."/>
        </authorList>
    </citation>
    <scope>NUCLEOTIDE SEQUENCE [LARGE SCALE GENOMIC DNA]</scope>
    <source>
        <strain evidence="2 3">HS21</strain>
    </source>
</reference>
<sequence>MASIYQQVLGNDFQKLHPRIQQRFGFNSKDRVASIGYGVMERIWYSKWALLPLYLGTLRNIMFPQGGEQVPFTIGNYAYVDSFGRETVTWSRKFKFPRAIRCFDATMIYSQARDRIVDYLGSKQHLAVDLQISAQENGGIKIRSGEQRFYEGGIKFKFPSLLTGIADVCEWYDDEESTYKISVEVNNPILGTIFRYSGRFQARFEEMDDVAIPLDVKPLREERRE</sequence>
<evidence type="ECO:0000313" key="3">
    <source>
        <dbReference type="Proteomes" id="UP000289856"/>
    </source>
</evidence>
<evidence type="ECO:0000313" key="2">
    <source>
        <dbReference type="EMBL" id="BBI34462.1"/>
    </source>
</evidence>
<dbReference type="InterPro" id="IPR025311">
    <property type="entry name" value="DUF4166"/>
</dbReference>
<proteinExistence type="predicted"/>
<dbReference type="OrthoDB" id="2448833at2"/>
<gene>
    <name evidence="2" type="ORF">KCTCHS21_38610</name>
</gene>
<keyword evidence="3" id="KW-1185">Reference proteome</keyword>
<feature type="domain" description="DUF4166" evidence="1">
    <location>
        <begin position="16"/>
        <end position="200"/>
    </location>
</feature>